<dbReference type="InterPro" id="IPR013546">
    <property type="entry name" value="PII_UdlTrfase/GS_AdlTrfase"/>
</dbReference>
<dbReference type="EC" id="2.7.7.59" evidence="7"/>
<dbReference type="AlphaFoldDB" id="A0A9D2VHN2"/>
<dbReference type="PROSITE" id="PS51831">
    <property type="entry name" value="HD"/>
    <property type="match status" value="1"/>
</dbReference>
<dbReference type="InterPro" id="IPR006674">
    <property type="entry name" value="HD_domain"/>
</dbReference>
<dbReference type="SMART" id="SM00471">
    <property type="entry name" value="HDc"/>
    <property type="match status" value="1"/>
</dbReference>
<dbReference type="CDD" id="cd05401">
    <property type="entry name" value="NT_GlnE_GlnD_like"/>
    <property type="match status" value="1"/>
</dbReference>
<dbReference type="SUPFAM" id="SSF55021">
    <property type="entry name" value="ACT-like"/>
    <property type="match status" value="2"/>
</dbReference>
<comment type="caution">
    <text evidence="11">The sequence shown here is derived from an EMBL/GenBank/DDBJ whole genome shotgun (WGS) entry which is preliminary data.</text>
</comment>
<dbReference type="Proteomes" id="UP000700248">
    <property type="component" value="Unassembled WGS sequence"/>
</dbReference>
<dbReference type="RefSeq" id="WP_276831930.1">
    <property type="nucleotide sequence ID" value="NZ_DYTQ01000116.1"/>
</dbReference>
<dbReference type="GO" id="GO:0006808">
    <property type="term" value="P:regulation of nitrogen utilization"/>
    <property type="evidence" value="ECO:0007669"/>
    <property type="project" value="UniProtKB-UniRule"/>
</dbReference>
<dbReference type="Pfam" id="PF01966">
    <property type="entry name" value="HD"/>
    <property type="match status" value="1"/>
</dbReference>
<dbReference type="PANTHER" id="PTHR47320">
    <property type="entry name" value="BIFUNCTIONAL URIDYLYLTRANSFERASE/URIDYLYL-REMOVING ENZYME"/>
    <property type="match status" value="1"/>
</dbReference>
<dbReference type="GO" id="GO:0008773">
    <property type="term" value="F:[protein-PII] uridylyltransferase activity"/>
    <property type="evidence" value="ECO:0007669"/>
    <property type="project" value="UniProtKB-UniRule"/>
</dbReference>
<evidence type="ECO:0000256" key="1">
    <source>
        <dbReference type="ARBA" id="ARBA00022679"/>
    </source>
</evidence>
<evidence type="ECO:0000259" key="10">
    <source>
        <dbReference type="PROSITE" id="PS51831"/>
    </source>
</evidence>
<feature type="domain" description="ACT" evidence="9">
    <location>
        <begin position="677"/>
        <end position="757"/>
    </location>
</feature>
<feature type="region of interest" description="Uridylyltransferase" evidence="7">
    <location>
        <begin position="1"/>
        <end position="319"/>
    </location>
</feature>
<sequence length="855" mass="98208">MSVRSDLDQIRDRYALQRRKAIARFRARPKPEHLLRRLSTYTDHCLGDLYALLPLPKHCALVAVGGYGRQELYPFSDVDVLLLLAQPPSSQDTLEIEGFIAALWDSGLKVATSVRTIDQCIEVAEADIATQTAQLEARFIAGYEALFNELQSTLAEQLDIKNFYEAKLAEMRQRHAHYQNTPYALEPNCKESPGALRDLQVLLWLAKAMNLGQTWREIAQSDLLSHAEVRALQQATQAFMRLRIELHLLTGRAEDRLLFEYQPALATIYGFTQLNAQRASEKLMQRYYWAARLVHQMNMILMQGLEELLFSASPTHITELDDDFLIRNQRLHLRAAERLPQDPTLILRCFTLLQHDPTIQSLSAYTLRALWHHRKLIDQKFRLNPVNQSAFLAILQAPRAVLQSLRLMNLLGLLPRYIPEFRHIVGQMQHDLFHVYTVDQHTLMVVRNLRRFNLAEYTDEHPLASELMAQFERPWVLYIAALFHDIAKGRGGNHSELGAHDARAFCQRHRLTNEDTELICFLVQEHLSMSTVAQKRDISDPVVVQTFTEHVQNLRRLQALYLLTVADIKGTNPVIWNSWKAKLLLQLYEQSRAALQGHHPGTSEVLAQRKAQALSALLGQGISETAVQALWDVLDISYFLRHECDEIIWHGQALHSALLYPEPVIKLRTVGAGETVQLMIYTPDRDDLFMHICAFFDQHQLSVQDARIYTTLHGWALDSFILLLPSYTHYSDQWAQSIQHALSWHLQHASDATPANESIYVQAQSRRARVFPIPATVDIQAMSEADKWRIFIVCADRRGLLYSIAQVFTAERIRLKSAKIMTLGERVEDTFIVHSEDLHHSIFHKHLERTLRAAL</sequence>
<feature type="coiled-coil region" evidence="8">
    <location>
        <begin position="154"/>
        <end position="181"/>
    </location>
</feature>
<dbReference type="InterPro" id="IPR010043">
    <property type="entry name" value="UTase/UR"/>
</dbReference>
<dbReference type="HAMAP" id="MF_00277">
    <property type="entry name" value="PII_uridylyl_transf"/>
    <property type="match status" value="1"/>
</dbReference>
<keyword evidence="2 7" id="KW-0548">Nucleotidyltransferase</keyword>
<dbReference type="CDD" id="cd04899">
    <property type="entry name" value="ACT_ACR-UUR-like_2"/>
    <property type="match status" value="1"/>
</dbReference>
<dbReference type="GO" id="GO:0008081">
    <property type="term" value="F:phosphoric diester hydrolase activity"/>
    <property type="evidence" value="ECO:0007669"/>
    <property type="project" value="UniProtKB-UniRule"/>
</dbReference>
<comment type="cofactor">
    <cofactor evidence="7">
        <name>Mg(2+)</name>
        <dbReference type="ChEBI" id="CHEBI:18420"/>
    </cofactor>
</comment>
<dbReference type="PANTHER" id="PTHR47320:SF1">
    <property type="entry name" value="BIFUNCTIONAL URIDYLYLTRANSFERASE_URIDYLYL-REMOVING ENZYME"/>
    <property type="match status" value="1"/>
</dbReference>
<dbReference type="Pfam" id="PF08335">
    <property type="entry name" value="GlnD_UR_UTase"/>
    <property type="match status" value="1"/>
</dbReference>
<organism evidence="11 12">
    <name type="scientific">Paenalcaligenes hominis</name>
    <dbReference type="NCBI Taxonomy" id="643674"/>
    <lineage>
        <taxon>Bacteria</taxon>
        <taxon>Pseudomonadati</taxon>
        <taxon>Pseudomonadota</taxon>
        <taxon>Betaproteobacteria</taxon>
        <taxon>Burkholderiales</taxon>
        <taxon>Alcaligenaceae</taxon>
        <taxon>Paenalcaligenes</taxon>
    </lineage>
</organism>
<proteinExistence type="inferred from homology"/>
<dbReference type="SUPFAM" id="SSF81593">
    <property type="entry name" value="Nucleotidyltransferase substrate binding subunit/domain"/>
    <property type="match status" value="1"/>
</dbReference>
<keyword evidence="3" id="KW-0677">Repeat</keyword>
<dbReference type="EC" id="3.1.4.-" evidence="7"/>
<dbReference type="CDD" id="cd04900">
    <property type="entry name" value="ACT_UUR-like_1"/>
    <property type="match status" value="1"/>
</dbReference>
<evidence type="ECO:0000256" key="3">
    <source>
        <dbReference type="ARBA" id="ARBA00022737"/>
    </source>
</evidence>
<comment type="caution">
    <text evidence="7">Lacks conserved residue(s) required for the propagation of feature annotation.</text>
</comment>
<dbReference type="InterPro" id="IPR045865">
    <property type="entry name" value="ACT-like_dom_sf"/>
</dbReference>
<keyword evidence="5 7" id="KW-0460">Magnesium</keyword>
<dbReference type="NCBIfam" id="TIGR01693">
    <property type="entry name" value="UTase_glnD"/>
    <property type="match status" value="1"/>
</dbReference>
<comment type="catalytic activity">
    <reaction evidence="7">
        <text>[protein-PII]-uridylyl-L-tyrosine + H2O = [protein-PII]-L-tyrosine + UMP + H(+)</text>
        <dbReference type="Rhea" id="RHEA:48600"/>
        <dbReference type="Rhea" id="RHEA-COMP:12147"/>
        <dbReference type="Rhea" id="RHEA-COMP:12148"/>
        <dbReference type="ChEBI" id="CHEBI:15377"/>
        <dbReference type="ChEBI" id="CHEBI:15378"/>
        <dbReference type="ChEBI" id="CHEBI:46858"/>
        <dbReference type="ChEBI" id="CHEBI:57865"/>
        <dbReference type="ChEBI" id="CHEBI:90602"/>
    </reaction>
</comment>
<keyword evidence="8" id="KW-0175">Coiled coil</keyword>
<dbReference type="InterPro" id="IPR003607">
    <property type="entry name" value="HD/PDEase_dom"/>
</dbReference>
<dbReference type="SUPFAM" id="SSF81301">
    <property type="entry name" value="Nucleotidyltransferase"/>
    <property type="match status" value="1"/>
</dbReference>
<dbReference type="EMBL" id="DYTQ01000116">
    <property type="protein sequence ID" value="HJH25090.1"/>
    <property type="molecule type" value="Genomic_DNA"/>
</dbReference>
<evidence type="ECO:0000256" key="4">
    <source>
        <dbReference type="ARBA" id="ARBA00022801"/>
    </source>
</evidence>
<reference evidence="11" key="2">
    <citation type="submission" date="2021-09" db="EMBL/GenBank/DDBJ databases">
        <authorList>
            <person name="Gilroy R."/>
        </authorList>
    </citation>
    <scope>NUCLEOTIDE SEQUENCE</scope>
    <source>
        <strain evidence="11">CHK175-13533</strain>
    </source>
</reference>
<keyword evidence="1 7" id="KW-0808">Transferase</keyword>
<dbReference type="InterPro" id="IPR002912">
    <property type="entry name" value="ACT_dom"/>
</dbReference>
<evidence type="ECO:0000256" key="2">
    <source>
        <dbReference type="ARBA" id="ARBA00022695"/>
    </source>
</evidence>
<evidence type="ECO:0000256" key="6">
    <source>
        <dbReference type="ARBA" id="ARBA00023268"/>
    </source>
</evidence>
<evidence type="ECO:0000256" key="7">
    <source>
        <dbReference type="HAMAP-Rule" id="MF_00277"/>
    </source>
</evidence>
<evidence type="ECO:0000259" key="9">
    <source>
        <dbReference type="PROSITE" id="PS51671"/>
    </source>
</evidence>
<dbReference type="PROSITE" id="PS51671">
    <property type="entry name" value="ACT"/>
    <property type="match status" value="2"/>
</dbReference>
<comment type="activity regulation">
    <text evidence="7">Uridylyltransferase (UTase) activity is inhibited by glutamine, while glutamine activates uridylyl-removing (UR) activity.</text>
</comment>
<evidence type="ECO:0000313" key="12">
    <source>
        <dbReference type="Proteomes" id="UP000700248"/>
    </source>
</evidence>
<name>A0A9D2VHN2_9BURK</name>
<comment type="catalytic activity">
    <reaction evidence="7">
        <text>[protein-PII]-L-tyrosine + UTP = [protein-PII]-uridylyl-L-tyrosine + diphosphate</text>
        <dbReference type="Rhea" id="RHEA:13673"/>
        <dbReference type="Rhea" id="RHEA-COMP:12147"/>
        <dbReference type="Rhea" id="RHEA-COMP:12148"/>
        <dbReference type="ChEBI" id="CHEBI:33019"/>
        <dbReference type="ChEBI" id="CHEBI:46398"/>
        <dbReference type="ChEBI" id="CHEBI:46858"/>
        <dbReference type="ChEBI" id="CHEBI:90602"/>
        <dbReference type="EC" id="2.7.7.59"/>
    </reaction>
</comment>
<dbReference type="Gene3D" id="1.10.3090.10">
    <property type="entry name" value="cca-adding enzyme, domain 2"/>
    <property type="match status" value="1"/>
</dbReference>
<keyword evidence="6 7" id="KW-0511">Multifunctional enzyme</keyword>
<dbReference type="PIRSF" id="PIRSF006288">
    <property type="entry name" value="PII_uridyltransf"/>
    <property type="match status" value="1"/>
</dbReference>
<comment type="function">
    <text evidence="7">Modifies, by uridylylation and deuridylylation, the PII regulatory proteins (GlnB and homologs), in response to the nitrogen status of the cell that GlnD senses through the glutamine level. Under low glutamine levels, catalyzes the conversion of the PII proteins and UTP to PII-UMP and PPi, while under higher glutamine levels, GlnD hydrolyzes PII-UMP to PII and UMP (deuridylylation). Thus, controls uridylylation state and activity of the PII proteins, and plays an important role in the regulation of nitrogen metabolism.</text>
</comment>
<dbReference type="NCBIfam" id="NF002837">
    <property type="entry name" value="PRK03059.1"/>
    <property type="match status" value="1"/>
</dbReference>
<evidence type="ECO:0000313" key="11">
    <source>
        <dbReference type="EMBL" id="HJH25090.1"/>
    </source>
</evidence>
<dbReference type="InterPro" id="IPR043519">
    <property type="entry name" value="NT_sf"/>
</dbReference>
<evidence type="ECO:0000256" key="8">
    <source>
        <dbReference type="SAM" id="Coils"/>
    </source>
</evidence>
<dbReference type="SUPFAM" id="SSF109604">
    <property type="entry name" value="HD-domain/PDEase-like"/>
    <property type="match status" value="1"/>
</dbReference>
<feature type="domain" description="ACT" evidence="9">
    <location>
        <begin position="789"/>
        <end position="855"/>
    </location>
</feature>
<comment type="similarity">
    <text evidence="7">Belongs to the GlnD family.</text>
</comment>
<evidence type="ECO:0000256" key="5">
    <source>
        <dbReference type="ARBA" id="ARBA00022842"/>
    </source>
</evidence>
<dbReference type="CDD" id="cd00077">
    <property type="entry name" value="HDc"/>
    <property type="match status" value="1"/>
</dbReference>
<protein>
    <recommendedName>
        <fullName evidence="7">Bifunctional uridylyltransferase/uridylyl-removing enzyme</fullName>
        <shortName evidence="7">UTase/UR</shortName>
    </recommendedName>
    <alternativeName>
        <fullName evidence="7">Bifunctional [protein-PII] modification enzyme</fullName>
    </alternativeName>
    <alternativeName>
        <fullName evidence="7">Bifunctional nitrogen sensor protein</fullName>
    </alternativeName>
    <domain>
        <recommendedName>
            <fullName evidence="7">[Protein-PII] uridylyltransferase</fullName>
            <shortName evidence="7">PII uridylyltransferase</shortName>
            <shortName evidence="7">UTase</shortName>
            <ecNumber evidence="7">2.7.7.59</ecNumber>
        </recommendedName>
    </domain>
    <domain>
        <recommendedName>
            <fullName evidence="7">[Protein-PII]-UMP uridylyl-removing enzyme</fullName>
            <shortName evidence="7">UR</shortName>
            <ecNumber evidence="7">3.1.4.-</ecNumber>
        </recommendedName>
    </domain>
</protein>
<comment type="domain">
    <text evidence="7">Has four distinct domains: an N-terminal nucleotidyltransferase (NT) domain responsible for UTase activity, a central HD domain that encodes UR activity, and two C-terminal ACT domains that seem to have a role in glutamine sensing.</text>
</comment>
<reference evidence="11" key="1">
    <citation type="journal article" date="2021" name="PeerJ">
        <title>Extensive microbial diversity within the chicken gut microbiome revealed by metagenomics and culture.</title>
        <authorList>
            <person name="Gilroy R."/>
            <person name="Ravi A."/>
            <person name="Getino M."/>
            <person name="Pursley I."/>
            <person name="Horton D.L."/>
            <person name="Alikhan N.F."/>
            <person name="Baker D."/>
            <person name="Gharbi K."/>
            <person name="Hall N."/>
            <person name="Watson M."/>
            <person name="Adriaenssens E.M."/>
            <person name="Foster-Nyarko E."/>
            <person name="Jarju S."/>
            <person name="Secka A."/>
            <person name="Antonio M."/>
            <person name="Oren A."/>
            <person name="Chaudhuri R.R."/>
            <person name="La Ragione R."/>
            <person name="Hildebrand F."/>
            <person name="Pallen M.J."/>
        </authorList>
    </citation>
    <scope>NUCLEOTIDE SEQUENCE</scope>
    <source>
        <strain evidence="11">CHK175-13533</strain>
    </source>
</reference>
<feature type="domain" description="HD" evidence="10">
    <location>
        <begin position="438"/>
        <end position="560"/>
    </location>
</feature>
<accession>A0A9D2VHN2</accession>
<gene>
    <name evidence="7" type="primary">glnD</name>
    <name evidence="11" type="ORF">K8U84_11140</name>
</gene>
<keyword evidence="4 7" id="KW-0378">Hydrolase</keyword>